<evidence type="ECO:0000313" key="3">
    <source>
        <dbReference type="Proteomes" id="UP000610124"/>
    </source>
</evidence>
<evidence type="ECO:0000313" key="2">
    <source>
        <dbReference type="EMBL" id="GGU71128.1"/>
    </source>
</evidence>
<dbReference type="Proteomes" id="UP000610124">
    <property type="component" value="Unassembled WGS sequence"/>
</dbReference>
<name>A0A8H9HKA3_KITAU</name>
<accession>A0A8H9HKA3</accession>
<feature type="region of interest" description="Disordered" evidence="1">
    <location>
        <begin position="87"/>
        <end position="107"/>
    </location>
</feature>
<feature type="region of interest" description="Disordered" evidence="1">
    <location>
        <begin position="1"/>
        <end position="37"/>
    </location>
</feature>
<protein>
    <submittedName>
        <fullName evidence="2">Uncharacterized protein</fullName>
    </submittedName>
</protein>
<dbReference type="EMBL" id="BMUB01000004">
    <property type="protein sequence ID" value="GGU71128.1"/>
    <property type="molecule type" value="Genomic_DNA"/>
</dbReference>
<organism evidence="2 3">
    <name type="scientific">Kitasatospora aureofaciens</name>
    <name type="common">Streptomyces aureofaciens</name>
    <dbReference type="NCBI Taxonomy" id="1894"/>
    <lineage>
        <taxon>Bacteria</taxon>
        <taxon>Bacillati</taxon>
        <taxon>Actinomycetota</taxon>
        <taxon>Actinomycetes</taxon>
        <taxon>Kitasatosporales</taxon>
        <taxon>Streptomycetaceae</taxon>
        <taxon>Kitasatospora</taxon>
    </lineage>
</organism>
<gene>
    <name evidence="2" type="ORF">GCM10010502_23420</name>
</gene>
<reference evidence="2" key="2">
    <citation type="submission" date="2020-09" db="EMBL/GenBank/DDBJ databases">
        <authorList>
            <person name="Sun Q."/>
            <person name="Ohkuma M."/>
        </authorList>
    </citation>
    <scope>NUCLEOTIDE SEQUENCE</scope>
    <source>
        <strain evidence="2">JCM 4434</strain>
    </source>
</reference>
<evidence type="ECO:0000256" key="1">
    <source>
        <dbReference type="SAM" id="MobiDB-lite"/>
    </source>
</evidence>
<feature type="compositionally biased region" description="Polar residues" evidence="1">
    <location>
        <begin position="26"/>
        <end position="37"/>
    </location>
</feature>
<sequence length="107" mass="11371">MGDLSGPPGPVTVGRQFPHHTAPARSPSSQCTRPGSSTRCWWPNDAVVRARRRPGDDRRVAVEHTASTVLAALDQVHGECVAGLLYGPGARPRRTWPNQPAGSVNAA</sequence>
<comment type="caution">
    <text evidence="2">The sequence shown here is derived from an EMBL/GenBank/DDBJ whole genome shotgun (WGS) entry which is preliminary data.</text>
</comment>
<proteinExistence type="predicted"/>
<dbReference type="AlphaFoldDB" id="A0A8H9HKA3"/>
<feature type="compositionally biased region" description="Polar residues" evidence="1">
    <location>
        <begin position="96"/>
        <end position="107"/>
    </location>
</feature>
<reference evidence="2" key="1">
    <citation type="journal article" date="2014" name="Int. J. Syst. Evol. Microbiol.">
        <title>Complete genome sequence of Corynebacterium casei LMG S-19264T (=DSM 44701T), isolated from a smear-ripened cheese.</title>
        <authorList>
            <consortium name="US DOE Joint Genome Institute (JGI-PGF)"/>
            <person name="Walter F."/>
            <person name="Albersmeier A."/>
            <person name="Kalinowski J."/>
            <person name="Ruckert C."/>
        </authorList>
    </citation>
    <scope>NUCLEOTIDE SEQUENCE</scope>
    <source>
        <strain evidence="2">JCM 4434</strain>
    </source>
</reference>